<dbReference type="EMBL" id="BARU01005687">
    <property type="protein sequence ID" value="GAH39976.1"/>
    <property type="molecule type" value="Genomic_DNA"/>
</dbReference>
<evidence type="ECO:0000313" key="1">
    <source>
        <dbReference type="EMBL" id="GAH39976.1"/>
    </source>
</evidence>
<organism evidence="1">
    <name type="scientific">marine sediment metagenome</name>
    <dbReference type="NCBI Taxonomy" id="412755"/>
    <lineage>
        <taxon>unclassified sequences</taxon>
        <taxon>metagenomes</taxon>
        <taxon>ecological metagenomes</taxon>
    </lineage>
</organism>
<protein>
    <submittedName>
        <fullName evidence="1">Uncharacterized protein</fullName>
    </submittedName>
</protein>
<name>X1F2Z9_9ZZZZ</name>
<dbReference type="AlphaFoldDB" id="X1F2Z9"/>
<sequence length="59" mass="6563">MKTLRKSLIRQNDRILIDFQDDNSYQETFPFSAGSVSGKKVQVDFRGGSISSNAGLLLL</sequence>
<proteinExistence type="predicted"/>
<comment type="caution">
    <text evidence="1">The sequence shown here is derived from an EMBL/GenBank/DDBJ whole genome shotgun (WGS) entry which is preliminary data.</text>
</comment>
<feature type="non-terminal residue" evidence="1">
    <location>
        <position position="59"/>
    </location>
</feature>
<reference evidence="1" key="1">
    <citation type="journal article" date="2014" name="Front. Microbiol.">
        <title>High frequency of phylogenetically diverse reductive dehalogenase-homologous genes in deep subseafloor sedimentary metagenomes.</title>
        <authorList>
            <person name="Kawai M."/>
            <person name="Futagami T."/>
            <person name="Toyoda A."/>
            <person name="Takaki Y."/>
            <person name="Nishi S."/>
            <person name="Hori S."/>
            <person name="Arai W."/>
            <person name="Tsubouchi T."/>
            <person name="Morono Y."/>
            <person name="Uchiyama I."/>
            <person name="Ito T."/>
            <person name="Fujiyama A."/>
            <person name="Inagaki F."/>
            <person name="Takami H."/>
        </authorList>
    </citation>
    <scope>NUCLEOTIDE SEQUENCE</scope>
    <source>
        <strain evidence="1">Expedition CK06-06</strain>
    </source>
</reference>
<gene>
    <name evidence="1" type="ORF">S03H2_11127</name>
</gene>
<accession>X1F2Z9</accession>